<dbReference type="EMBL" id="FCOK02000018">
    <property type="protein sequence ID" value="SAL34308.1"/>
    <property type="molecule type" value="Genomic_DNA"/>
</dbReference>
<dbReference type="PANTHER" id="PTHR11365:SF23">
    <property type="entry name" value="HYPOTHETICAL 5-OXOPROLINASE (EUROFUNG)-RELATED"/>
    <property type="match status" value="1"/>
</dbReference>
<evidence type="ECO:0000313" key="2">
    <source>
        <dbReference type="EMBL" id="SAL34308.1"/>
    </source>
</evidence>
<sequence length="706" mass="75887">MKAATDSEFDAIALEVFRTRLQAVAEEGATTIERTACSPTIAESRDCSCSLLDAKGRLIVGGGAVAHHFGACSHAVRFTLAQHGDSIGPGDVFIANDPHNGGGLHYMDVVVQRPIFHDGQLIAWVANSGHMIDVGGMTFGSWSPAATECYQEALRLPPVRLFRQGVEERDVWAILRNNIRVPLLVEMDIRSLVAGCQVVHDKISAMAETSGAARFTAGVQALRAIVARELRRRISLLEDGVYRLTTWTEWEDERYKVPCKLTIAGESMVFDFEGAAAQCTHFFNSKPHVIESIVISDVTDVLTHDLPLSAAMFDAIEVRCPPGTVVNAAAPAPTASAHFDVALNASMAAHQCLMMAIAISGDAAPGRHLLSGPVAPSCMGLHTWAYRDAGGAQDGWLMIDGAMAGGSAGHDRDGYDLFSFMVARKAIIESVDIESFESRYPALVTAKRPRVGAEGAGRYRAGAGCQMAYKPHKTASWTGVMLGMRERLPLPGFAGGMPGATTQFSLRRADGRVEAVSGHAGALVVGDDELFEFRLGSGGGFGDPIERDPVAVVRDLQQSRISADEAASVYGVVLDATQVAPNLDATLECRARMLRDRLTRAQPATKPPVTRDLLPSARRGRGRLLYPGVEHHDGVAYGVASGTPLARAPDTWSDGCPTLEERREGQVVLRHYLDPASGKVLLVDATLEGEPCTIESRPKHWRRVKS</sequence>
<reference evidence="2 3" key="1">
    <citation type="submission" date="2016-01" db="EMBL/GenBank/DDBJ databases">
        <authorList>
            <person name="Oliw E.H."/>
        </authorList>
    </citation>
    <scope>NUCLEOTIDE SEQUENCE [LARGE SCALE GENOMIC DNA]</scope>
    <source>
        <strain evidence="2">LMG 27134</strain>
    </source>
</reference>
<dbReference type="InterPro" id="IPR003692">
    <property type="entry name" value="Hydantoinase_B"/>
</dbReference>
<accession>A0A158GQA4</accession>
<dbReference type="GO" id="GO:0017168">
    <property type="term" value="F:5-oxoprolinase (ATP-hydrolyzing) activity"/>
    <property type="evidence" value="ECO:0007669"/>
    <property type="project" value="TreeGrafter"/>
</dbReference>
<dbReference type="AlphaFoldDB" id="A0A158GQA4"/>
<name>A0A158GQA4_9BURK</name>
<dbReference type="OrthoDB" id="8612863at2"/>
<organism evidence="2 3">
    <name type="scientific">Caballeronia udeis</name>
    <dbReference type="NCBI Taxonomy" id="1232866"/>
    <lineage>
        <taxon>Bacteria</taxon>
        <taxon>Pseudomonadati</taxon>
        <taxon>Pseudomonadota</taxon>
        <taxon>Betaproteobacteria</taxon>
        <taxon>Burkholderiales</taxon>
        <taxon>Burkholderiaceae</taxon>
        <taxon>Caballeronia</taxon>
    </lineage>
</organism>
<protein>
    <submittedName>
        <fullName evidence="2">5-oxoprolinase (ATP-hydrolyzing)</fullName>
    </submittedName>
</protein>
<dbReference type="PANTHER" id="PTHR11365">
    <property type="entry name" value="5-OXOPROLINASE RELATED"/>
    <property type="match status" value="1"/>
</dbReference>
<dbReference type="Proteomes" id="UP000054683">
    <property type="component" value="Unassembled WGS sequence"/>
</dbReference>
<dbReference type="GO" id="GO:0005829">
    <property type="term" value="C:cytosol"/>
    <property type="evidence" value="ECO:0007669"/>
    <property type="project" value="TreeGrafter"/>
</dbReference>
<evidence type="ECO:0000259" key="1">
    <source>
        <dbReference type="Pfam" id="PF02538"/>
    </source>
</evidence>
<dbReference type="RefSeq" id="WP_062086051.1">
    <property type="nucleotide sequence ID" value="NZ_FCOK02000018.1"/>
</dbReference>
<proteinExistence type="predicted"/>
<dbReference type="InterPro" id="IPR045079">
    <property type="entry name" value="Oxoprolinase-like"/>
</dbReference>
<feature type="domain" description="Hydantoinase B/oxoprolinase" evidence="1">
    <location>
        <begin position="10"/>
        <end position="544"/>
    </location>
</feature>
<evidence type="ECO:0000313" key="3">
    <source>
        <dbReference type="Proteomes" id="UP000054683"/>
    </source>
</evidence>
<dbReference type="GO" id="GO:0006749">
    <property type="term" value="P:glutathione metabolic process"/>
    <property type="evidence" value="ECO:0007669"/>
    <property type="project" value="TreeGrafter"/>
</dbReference>
<dbReference type="Pfam" id="PF02538">
    <property type="entry name" value="Hydantoinase_B"/>
    <property type="match status" value="1"/>
</dbReference>
<gene>
    <name evidence="2" type="ORF">AWB69_03133</name>
</gene>